<feature type="compositionally biased region" description="Polar residues" evidence="1">
    <location>
        <begin position="15"/>
        <end position="27"/>
    </location>
</feature>
<dbReference type="Proteomes" id="UP000033647">
    <property type="component" value="Unassembled WGS sequence"/>
</dbReference>
<reference evidence="2 3" key="1">
    <citation type="submission" date="2015-03" db="EMBL/GenBank/DDBJ databases">
        <title>RNA-seq based gene annotation and comparative genomics of four Zymoseptoria species reveal species-specific pathogenicity related genes and transposable element activity.</title>
        <authorList>
            <person name="Grandaubert J."/>
            <person name="Bhattacharyya A."/>
            <person name="Stukenbrock E.H."/>
        </authorList>
    </citation>
    <scope>NUCLEOTIDE SEQUENCE [LARGE SCALE GENOMIC DNA]</scope>
    <source>
        <strain evidence="2 3">Zb18110</strain>
    </source>
</reference>
<feature type="compositionally biased region" description="Basic and acidic residues" evidence="1">
    <location>
        <begin position="311"/>
        <end position="320"/>
    </location>
</feature>
<feature type="compositionally biased region" description="Low complexity" evidence="1">
    <location>
        <begin position="162"/>
        <end position="174"/>
    </location>
</feature>
<feature type="compositionally biased region" description="Polar residues" evidence="1">
    <location>
        <begin position="447"/>
        <end position="463"/>
    </location>
</feature>
<dbReference type="EMBL" id="LAFY01004210">
    <property type="protein sequence ID" value="KJX93808.1"/>
    <property type="molecule type" value="Genomic_DNA"/>
</dbReference>
<dbReference type="AlphaFoldDB" id="A0A0F4G8T8"/>
<organism evidence="2 3">
    <name type="scientific">Zymoseptoria brevis</name>
    <dbReference type="NCBI Taxonomy" id="1047168"/>
    <lineage>
        <taxon>Eukaryota</taxon>
        <taxon>Fungi</taxon>
        <taxon>Dikarya</taxon>
        <taxon>Ascomycota</taxon>
        <taxon>Pezizomycotina</taxon>
        <taxon>Dothideomycetes</taxon>
        <taxon>Dothideomycetidae</taxon>
        <taxon>Mycosphaerellales</taxon>
        <taxon>Mycosphaerellaceae</taxon>
        <taxon>Zymoseptoria</taxon>
    </lineage>
</organism>
<feature type="region of interest" description="Disordered" evidence="1">
    <location>
        <begin position="1"/>
        <end position="510"/>
    </location>
</feature>
<gene>
    <name evidence="2" type="ORF">TI39_contig4251g00005</name>
</gene>
<feature type="compositionally biased region" description="Basic and acidic residues" evidence="1">
    <location>
        <begin position="1"/>
        <end position="12"/>
    </location>
</feature>
<feature type="compositionally biased region" description="Polar residues" evidence="1">
    <location>
        <begin position="407"/>
        <end position="438"/>
    </location>
</feature>
<evidence type="ECO:0000313" key="3">
    <source>
        <dbReference type="Proteomes" id="UP000033647"/>
    </source>
</evidence>
<feature type="compositionally biased region" description="Polar residues" evidence="1">
    <location>
        <begin position="206"/>
        <end position="229"/>
    </location>
</feature>
<sequence>MDSKKEGKKPCRDAPSTSTANGSTPSSRAPPESTVGPPRDRRHLEEARRQRKEEDDAREQERIKRHERQEGRAAGAEAGESSKEQDQVRLAVDQSLTESDMQQLHLRGSPGPSTKRAPAAGESIENAKQRIQMEQAKRQSREAYALETSRAGEPPLKQKLPQQAVSQSNQSSVSKPATATVRGSAATITRSDMPPPPSTVRKPAPLNTTHETTRASPQPTIQPLNTESQQHLDRIRDRLNNPAPQAPPPTAPATSRGINQVQRVIAQADLPPRNQRLPEAGRLRAADSGPQPAPPANTQNLRATQEQLELYQREQRELHQRRQQQAQTPVDQAPSLPGTNMSSVRIGSMGDASRSSTRAPTVSQRQAMTSQSQAGTIAKPATSRSKPRTNTVAKPSAAGTGAPETVSKLQSSKTGTKPPTQLSKTSGTTTKAQASNGKPQPVMGSKAQASPSKTLATPSNGPAASSGPRTVLRSQLDPAATGSQAVTSSTRVNRAGLSSAPRPQASAPRTVIGRNVSQALTRILVPDEGKNVNSQRPAGTLSLNASVAGIPRAPEILPDTASQMITAQIQGTAVYPGINSGGATRRAAESRGPAAVREFESVLRRGLLQLCPAGYQWYNTHGGYICGGGHHFVLHASIDAWANNFMLFPGMHAANTMHPFDLHTLAVHPPPVNPMEPVHFYHRTFMMQMAAGGVVVDSAEICPCIREFGFDVRSPAEVEALENIRPTVRKVFDGTGLIFDVFM</sequence>
<evidence type="ECO:0000256" key="1">
    <source>
        <dbReference type="SAM" id="MobiDB-lite"/>
    </source>
</evidence>
<feature type="compositionally biased region" description="Basic and acidic residues" evidence="1">
    <location>
        <begin position="38"/>
        <end position="71"/>
    </location>
</feature>
<comment type="caution">
    <text evidence="2">The sequence shown here is derived from an EMBL/GenBank/DDBJ whole genome shotgun (WGS) entry which is preliminary data.</text>
</comment>
<keyword evidence="3" id="KW-1185">Reference proteome</keyword>
<feature type="compositionally biased region" description="Polar residues" evidence="1">
    <location>
        <begin position="382"/>
        <end position="393"/>
    </location>
</feature>
<dbReference type="STRING" id="1047168.A0A0F4G8T8"/>
<proteinExistence type="predicted"/>
<name>A0A0F4G8T8_9PEZI</name>
<evidence type="ECO:0000313" key="2">
    <source>
        <dbReference type="EMBL" id="KJX93808.1"/>
    </source>
</evidence>
<feature type="compositionally biased region" description="Polar residues" evidence="1">
    <location>
        <begin position="353"/>
        <end position="375"/>
    </location>
</feature>
<dbReference type="OrthoDB" id="3443855at2759"/>
<accession>A0A0F4G8T8</accession>
<feature type="compositionally biased region" description="Basic and acidic residues" evidence="1">
    <location>
        <begin position="230"/>
        <end position="239"/>
    </location>
</feature>
<feature type="compositionally biased region" description="Polar residues" evidence="1">
    <location>
        <begin position="481"/>
        <end position="492"/>
    </location>
</feature>
<protein>
    <submittedName>
        <fullName evidence="2">Uncharacterized protein</fullName>
    </submittedName>
</protein>